<sequence length="506" mass="57800">MSSSHSSSTSIESFESQFLITCGMCLKDYDEDREPKFLPCAHTFCKLCLTEIKQHTEIKCPICRKIHPFSEDVSTMPNNNYVESLIEFDIKLADVQARERDSMAQSIELRRDVHSSLLSLSEFALKVETEMAKRLRKEIFVATQIGTSPFGSKIDCFLSELRMLLNSPAPARDQLTTASEAVCSWFQKHKMDNEDLAILLIELESRMIEMENREKDWMFQSRKLKKDLKSSLVTLTDSIHEAKHDILKQLENNEVLAVANVRKSECDIYFQAGLKLDTLWEKRLPICEESRDFQRKMQQYLAFVIQHSLSDDIAFIWIEQQRVHKVSLGMLSNRDTFISSPEGLEVPVDLSNTPYRDLCELYSALIFALATAVINSSIEDNNPDIVLNRTVLKRWTSSILKRYIDESDSSGMQLIFVVQTLVAELQHPKGLMQEIFEVLYEEGLLSWVIDPSIVVAPSVGESGFQRGSKLIAYLISDVISSYMADKSLHKDILCDSTESDCEIILQ</sequence>
<dbReference type="OrthoDB" id="6375822at2759"/>
<evidence type="ECO:0000313" key="6">
    <source>
        <dbReference type="EMBL" id="CAH0101481.1"/>
    </source>
</evidence>
<dbReference type="PROSITE" id="PS50089">
    <property type="entry name" value="ZF_RING_2"/>
    <property type="match status" value="1"/>
</dbReference>
<dbReference type="InterPro" id="IPR016024">
    <property type="entry name" value="ARM-type_fold"/>
</dbReference>
<feature type="domain" description="RING-type" evidence="5">
    <location>
        <begin position="22"/>
        <end position="64"/>
    </location>
</feature>
<protein>
    <recommendedName>
        <fullName evidence="5">RING-type domain-containing protein</fullName>
    </recommendedName>
</protein>
<dbReference type="AlphaFoldDB" id="A0A8J2RFZ3"/>
<dbReference type="Pfam" id="PF13639">
    <property type="entry name" value="zf-RING_2"/>
    <property type="match status" value="1"/>
</dbReference>
<evidence type="ECO:0000313" key="7">
    <source>
        <dbReference type="Proteomes" id="UP000789390"/>
    </source>
</evidence>
<evidence type="ECO:0000256" key="4">
    <source>
        <dbReference type="PROSITE-ProRule" id="PRU00175"/>
    </source>
</evidence>
<dbReference type="EMBL" id="CAKKLH010000057">
    <property type="protein sequence ID" value="CAH0101481.1"/>
    <property type="molecule type" value="Genomic_DNA"/>
</dbReference>
<dbReference type="PANTHER" id="PTHR25464:SF2">
    <property type="entry name" value="RING-TYPE DOMAIN-CONTAINING PROTEIN"/>
    <property type="match status" value="1"/>
</dbReference>
<keyword evidence="1" id="KW-0479">Metal-binding</keyword>
<organism evidence="6 7">
    <name type="scientific">Daphnia galeata</name>
    <dbReference type="NCBI Taxonomy" id="27404"/>
    <lineage>
        <taxon>Eukaryota</taxon>
        <taxon>Metazoa</taxon>
        <taxon>Ecdysozoa</taxon>
        <taxon>Arthropoda</taxon>
        <taxon>Crustacea</taxon>
        <taxon>Branchiopoda</taxon>
        <taxon>Diplostraca</taxon>
        <taxon>Cladocera</taxon>
        <taxon>Anomopoda</taxon>
        <taxon>Daphniidae</taxon>
        <taxon>Daphnia</taxon>
    </lineage>
</organism>
<dbReference type="Gene3D" id="3.30.40.10">
    <property type="entry name" value="Zinc/RING finger domain, C3HC4 (zinc finger)"/>
    <property type="match status" value="1"/>
</dbReference>
<dbReference type="PROSITE" id="PS00518">
    <property type="entry name" value="ZF_RING_1"/>
    <property type="match status" value="1"/>
</dbReference>
<dbReference type="GO" id="GO:0008270">
    <property type="term" value="F:zinc ion binding"/>
    <property type="evidence" value="ECO:0007669"/>
    <property type="project" value="UniProtKB-KW"/>
</dbReference>
<gene>
    <name evidence="6" type="ORF">DGAL_LOCUS3813</name>
</gene>
<dbReference type="CDD" id="cd16579">
    <property type="entry name" value="RING-HC_PML_C-V"/>
    <property type="match status" value="1"/>
</dbReference>
<proteinExistence type="predicted"/>
<evidence type="ECO:0000256" key="2">
    <source>
        <dbReference type="ARBA" id="ARBA00022771"/>
    </source>
</evidence>
<keyword evidence="2 4" id="KW-0863">Zinc-finger</keyword>
<evidence type="ECO:0000259" key="5">
    <source>
        <dbReference type="PROSITE" id="PS50089"/>
    </source>
</evidence>
<dbReference type="InterPro" id="IPR017907">
    <property type="entry name" value="Znf_RING_CS"/>
</dbReference>
<dbReference type="InterPro" id="IPR001841">
    <property type="entry name" value="Znf_RING"/>
</dbReference>
<dbReference type="SUPFAM" id="SSF57850">
    <property type="entry name" value="RING/U-box"/>
    <property type="match status" value="1"/>
</dbReference>
<dbReference type="InterPro" id="IPR013083">
    <property type="entry name" value="Znf_RING/FYVE/PHD"/>
</dbReference>
<name>A0A8J2RFZ3_9CRUS</name>
<dbReference type="SUPFAM" id="SSF48371">
    <property type="entry name" value="ARM repeat"/>
    <property type="match status" value="1"/>
</dbReference>
<evidence type="ECO:0000256" key="1">
    <source>
        <dbReference type="ARBA" id="ARBA00022723"/>
    </source>
</evidence>
<keyword evidence="3" id="KW-0862">Zinc</keyword>
<evidence type="ECO:0000256" key="3">
    <source>
        <dbReference type="ARBA" id="ARBA00022833"/>
    </source>
</evidence>
<keyword evidence="7" id="KW-1185">Reference proteome</keyword>
<dbReference type="PANTHER" id="PTHR25464">
    <property type="entry name" value="TRIPARTITE MOTIF-CONTAINING PROTEIN 2-LIKE PROTEIN"/>
    <property type="match status" value="1"/>
</dbReference>
<comment type="caution">
    <text evidence="6">The sequence shown here is derived from an EMBL/GenBank/DDBJ whole genome shotgun (WGS) entry which is preliminary data.</text>
</comment>
<dbReference type="SMART" id="SM00184">
    <property type="entry name" value="RING"/>
    <property type="match status" value="1"/>
</dbReference>
<dbReference type="Gene3D" id="1.25.40.180">
    <property type="match status" value="1"/>
</dbReference>
<dbReference type="Proteomes" id="UP000789390">
    <property type="component" value="Unassembled WGS sequence"/>
</dbReference>
<accession>A0A8J2RFZ3</accession>
<reference evidence="6" key="1">
    <citation type="submission" date="2021-11" db="EMBL/GenBank/DDBJ databases">
        <authorList>
            <person name="Schell T."/>
        </authorList>
    </citation>
    <scope>NUCLEOTIDE SEQUENCE</scope>
    <source>
        <strain evidence="6">M5</strain>
    </source>
</reference>